<dbReference type="SUPFAM" id="SSF55961">
    <property type="entry name" value="Bet v1-like"/>
    <property type="match status" value="1"/>
</dbReference>
<reference evidence="1 2" key="2">
    <citation type="submission" date="2020-03" db="EMBL/GenBank/DDBJ databases">
        <title>Kangsaoukella pontilimi gen. nov., sp. nov., a new member of the family Rhodobacteraceae isolated from a tidal mudflat.</title>
        <authorList>
            <person name="Kim I.S."/>
        </authorList>
    </citation>
    <scope>NUCLEOTIDE SEQUENCE [LARGE SCALE GENOMIC DNA]</scope>
    <source>
        <strain evidence="1 2">GH1-50</strain>
    </source>
</reference>
<dbReference type="InterPro" id="IPR023393">
    <property type="entry name" value="START-like_dom_sf"/>
</dbReference>
<dbReference type="EMBL" id="WUPT01000002">
    <property type="protein sequence ID" value="MXQ09032.1"/>
    <property type="molecule type" value="Genomic_DNA"/>
</dbReference>
<dbReference type="Proteomes" id="UP000480350">
    <property type="component" value="Unassembled WGS sequence"/>
</dbReference>
<keyword evidence="2" id="KW-1185">Reference proteome</keyword>
<proteinExistence type="predicted"/>
<dbReference type="InterPro" id="IPR019587">
    <property type="entry name" value="Polyketide_cyclase/dehydratase"/>
</dbReference>
<dbReference type="Gene3D" id="3.30.530.20">
    <property type="match status" value="1"/>
</dbReference>
<accession>A0A7C9MFQ7</accession>
<organism evidence="1 2">
    <name type="scientific">Kangsaoukella pontilimi</name>
    <dbReference type="NCBI Taxonomy" id="2691042"/>
    <lineage>
        <taxon>Bacteria</taxon>
        <taxon>Pseudomonadati</taxon>
        <taxon>Pseudomonadota</taxon>
        <taxon>Alphaproteobacteria</taxon>
        <taxon>Rhodobacterales</taxon>
        <taxon>Paracoccaceae</taxon>
        <taxon>Kangsaoukella</taxon>
    </lineage>
</organism>
<protein>
    <submittedName>
        <fullName evidence="1">SRPBCC family protein</fullName>
    </submittedName>
</protein>
<gene>
    <name evidence="1" type="ORF">GQ651_14385</name>
</gene>
<evidence type="ECO:0000313" key="1">
    <source>
        <dbReference type="EMBL" id="MXQ09032.1"/>
    </source>
</evidence>
<dbReference type="AlphaFoldDB" id="A0A7C9MFQ7"/>
<dbReference type="Pfam" id="PF10604">
    <property type="entry name" value="Polyketide_cyc2"/>
    <property type="match status" value="1"/>
</dbReference>
<comment type="caution">
    <text evidence="1">The sequence shown here is derived from an EMBL/GenBank/DDBJ whole genome shotgun (WGS) entry which is preliminary data.</text>
</comment>
<sequence length="155" mass="17145">MPTAVVKTVIEAPVSKVWATWDNFGHIDQFNPNLKRSFLIDNSASTGLGAQRQCDLADGKNHIKERIVEYVPEQLMVVDIYDGTIPMQSATARIALAPLTTGRTELTFSLSFVPKLGVLGRLLGPLMKRQIRKQIGQLVAANRRFVEARATREAA</sequence>
<reference evidence="1 2" key="1">
    <citation type="submission" date="2019-12" db="EMBL/GenBank/DDBJ databases">
        <authorList>
            <person name="Lee S.D."/>
        </authorList>
    </citation>
    <scope>NUCLEOTIDE SEQUENCE [LARGE SCALE GENOMIC DNA]</scope>
    <source>
        <strain evidence="1 2">GH1-50</strain>
    </source>
</reference>
<dbReference type="CDD" id="cd07821">
    <property type="entry name" value="PYR_PYL_RCAR_like"/>
    <property type="match status" value="1"/>
</dbReference>
<dbReference type="RefSeq" id="WP_160764895.1">
    <property type="nucleotide sequence ID" value="NZ_WUPT01000002.1"/>
</dbReference>
<evidence type="ECO:0000313" key="2">
    <source>
        <dbReference type="Proteomes" id="UP000480350"/>
    </source>
</evidence>
<name>A0A7C9MFQ7_9RHOB</name>